<keyword evidence="13 19" id="KW-1133">Transmembrane helix</keyword>
<evidence type="ECO:0000256" key="13">
    <source>
        <dbReference type="ARBA" id="ARBA00022989"/>
    </source>
</evidence>
<evidence type="ECO:0000256" key="11">
    <source>
        <dbReference type="ARBA" id="ARBA00022692"/>
    </source>
</evidence>
<keyword evidence="16" id="KW-0594">Phospholipid biosynthesis</keyword>
<feature type="transmembrane region" description="Helical" evidence="19">
    <location>
        <begin position="20"/>
        <end position="48"/>
    </location>
</feature>
<evidence type="ECO:0000256" key="19">
    <source>
        <dbReference type="SAM" id="Phobius"/>
    </source>
</evidence>
<keyword evidence="15 19" id="KW-0472">Membrane</keyword>
<dbReference type="UniPathway" id="UPA00557">
    <property type="reaction ID" value="UER00614"/>
</dbReference>
<keyword evidence="11 18" id="KW-0812">Transmembrane</keyword>
<dbReference type="AlphaFoldDB" id="A0A2D3W9E5"/>
<dbReference type="EC" id="2.7.7.41" evidence="6 18"/>
<comment type="subcellular location">
    <subcellularLocation>
        <location evidence="2">Cell membrane</location>
        <topology evidence="2">Multi-pass membrane protein</topology>
    </subcellularLocation>
</comment>
<evidence type="ECO:0000256" key="5">
    <source>
        <dbReference type="ARBA" id="ARBA00010185"/>
    </source>
</evidence>
<dbReference type="Pfam" id="PF01148">
    <property type="entry name" value="CTP_transf_1"/>
    <property type="match status" value="1"/>
</dbReference>
<keyword evidence="10 18" id="KW-0808">Transferase</keyword>
<evidence type="ECO:0000256" key="2">
    <source>
        <dbReference type="ARBA" id="ARBA00004651"/>
    </source>
</evidence>
<comment type="caution">
    <text evidence="20">The sequence shown here is derived from an EMBL/GenBank/DDBJ whole genome shotgun (WGS) entry which is preliminary data.</text>
</comment>
<feature type="transmembrane region" description="Helical" evidence="19">
    <location>
        <begin position="167"/>
        <end position="183"/>
    </location>
</feature>
<feature type="transmembrane region" description="Helical" evidence="19">
    <location>
        <begin position="60"/>
        <end position="76"/>
    </location>
</feature>
<dbReference type="GO" id="GO:0005886">
    <property type="term" value="C:plasma membrane"/>
    <property type="evidence" value="ECO:0007669"/>
    <property type="project" value="UniProtKB-SubCell"/>
</dbReference>
<keyword evidence="8" id="KW-1003">Cell membrane</keyword>
<dbReference type="InterPro" id="IPR000374">
    <property type="entry name" value="PC_trans"/>
</dbReference>
<comment type="similarity">
    <text evidence="5 18">Belongs to the CDS family.</text>
</comment>
<evidence type="ECO:0000256" key="7">
    <source>
        <dbReference type="ARBA" id="ARBA00019373"/>
    </source>
</evidence>
<dbReference type="GO" id="GO:0004605">
    <property type="term" value="F:phosphatidate cytidylyltransferase activity"/>
    <property type="evidence" value="ECO:0007669"/>
    <property type="project" value="UniProtKB-EC"/>
</dbReference>
<dbReference type="EMBL" id="DLUG01000053">
    <property type="protein sequence ID" value="DAB37018.1"/>
    <property type="molecule type" value="Genomic_DNA"/>
</dbReference>
<proteinExistence type="inferred from homology"/>
<evidence type="ECO:0000256" key="3">
    <source>
        <dbReference type="ARBA" id="ARBA00005119"/>
    </source>
</evidence>
<dbReference type="PROSITE" id="PS01315">
    <property type="entry name" value="CDS"/>
    <property type="match status" value="1"/>
</dbReference>
<evidence type="ECO:0000256" key="6">
    <source>
        <dbReference type="ARBA" id="ARBA00012487"/>
    </source>
</evidence>
<organism evidence="20 21">
    <name type="scientific">Sulfurospirillum cavolei</name>
    <dbReference type="NCBI Taxonomy" id="366522"/>
    <lineage>
        <taxon>Bacteria</taxon>
        <taxon>Pseudomonadati</taxon>
        <taxon>Campylobacterota</taxon>
        <taxon>Epsilonproteobacteria</taxon>
        <taxon>Campylobacterales</taxon>
        <taxon>Sulfurospirillaceae</taxon>
        <taxon>Sulfurospirillum</taxon>
    </lineage>
</organism>
<accession>A0A2D3W9E5</accession>
<keyword evidence="17" id="KW-1208">Phospholipid metabolism</keyword>
<evidence type="ECO:0000256" key="17">
    <source>
        <dbReference type="ARBA" id="ARBA00023264"/>
    </source>
</evidence>
<evidence type="ECO:0000256" key="18">
    <source>
        <dbReference type="RuleBase" id="RU003938"/>
    </source>
</evidence>
<evidence type="ECO:0000256" key="12">
    <source>
        <dbReference type="ARBA" id="ARBA00022695"/>
    </source>
</evidence>
<comment type="pathway">
    <text evidence="4">Lipid metabolism.</text>
</comment>
<evidence type="ECO:0000256" key="16">
    <source>
        <dbReference type="ARBA" id="ARBA00023209"/>
    </source>
</evidence>
<gene>
    <name evidence="20" type="ORF">CFH80_01795</name>
</gene>
<feature type="transmembrane region" description="Helical" evidence="19">
    <location>
        <begin position="128"/>
        <end position="147"/>
    </location>
</feature>
<evidence type="ECO:0000313" key="21">
    <source>
        <dbReference type="Proteomes" id="UP000231638"/>
    </source>
</evidence>
<dbReference type="PANTHER" id="PTHR46382">
    <property type="entry name" value="PHOSPHATIDATE CYTIDYLYLTRANSFERASE"/>
    <property type="match status" value="1"/>
</dbReference>
<evidence type="ECO:0000256" key="4">
    <source>
        <dbReference type="ARBA" id="ARBA00005189"/>
    </source>
</evidence>
<evidence type="ECO:0000256" key="10">
    <source>
        <dbReference type="ARBA" id="ARBA00022679"/>
    </source>
</evidence>
<evidence type="ECO:0000256" key="15">
    <source>
        <dbReference type="ARBA" id="ARBA00023136"/>
    </source>
</evidence>
<comment type="catalytic activity">
    <reaction evidence="1 18">
        <text>a 1,2-diacyl-sn-glycero-3-phosphate + CTP + H(+) = a CDP-1,2-diacyl-sn-glycerol + diphosphate</text>
        <dbReference type="Rhea" id="RHEA:16229"/>
        <dbReference type="ChEBI" id="CHEBI:15378"/>
        <dbReference type="ChEBI" id="CHEBI:33019"/>
        <dbReference type="ChEBI" id="CHEBI:37563"/>
        <dbReference type="ChEBI" id="CHEBI:58332"/>
        <dbReference type="ChEBI" id="CHEBI:58608"/>
        <dbReference type="EC" id="2.7.7.41"/>
    </reaction>
</comment>
<feature type="transmembrane region" description="Helical" evidence="19">
    <location>
        <begin position="236"/>
        <end position="253"/>
    </location>
</feature>
<reference evidence="20 21" key="1">
    <citation type="journal article" date="2017" name="Front. Microbiol.">
        <title>Comparative Genomic Analysis of the Class Epsilonproteobacteria and Proposed Reclassification to Epsilonbacteraeota (phyl. nov.).</title>
        <authorList>
            <person name="Waite D.W."/>
            <person name="Vanwonterghem I."/>
            <person name="Rinke C."/>
            <person name="Parks D.H."/>
            <person name="Zhang Y."/>
            <person name="Takai K."/>
            <person name="Sievert S.M."/>
            <person name="Simon J."/>
            <person name="Campbell B.J."/>
            <person name="Hanson T.E."/>
            <person name="Woyke T."/>
            <person name="Klotz M.G."/>
            <person name="Hugenholtz P."/>
        </authorList>
    </citation>
    <scope>NUCLEOTIDE SEQUENCE [LARGE SCALE GENOMIC DNA]</scope>
    <source>
        <strain evidence="20">UBA11420</strain>
    </source>
</reference>
<evidence type="ECO:0000256" key="14">
    <source>
        <dbReference type="ARBA" id="ARBA00023098"/>
    </source>
</evidence>
<feature type="transmembrane region" description="Helical" evidence="19">
    <location>
        <begin position="104"/>
        <end position="122"/>
    </location>
</feature>
<dbReference type="Proteomes" id="UP000231638">
    <property type="component" value="Unassembled WGS sequence"/>
</dbReference>
<sequence>MNFKTLYESNKERVVTGFGLLALAAVIAFVNSTLLTWAILGVMYLFAFHEAMALFNVKDVKLYVYAVLLWLAAFFYPNPDDLVYLSLVLYLAVMAYRKEVDYKLLAPFFYPSISMLFLYTLYHDFGMSVLIWLVIIVALTDTGAYFVGKSIGKTPFSATSPNKTWEGFFGGVGIATVAGALYGTLFVPLWLSLAIALLSSVAAIFGDLFESYLKREAGVKDSGTLFPGHGGMLDRLDGYLFGVVVMVILLRGLA</sequence>
<evidence type="ECO:0000313" key="20">
    <source>
        <dbReference type="EMBL" id="DAB37018.1"/>
    </source>
</evidence>
<keyword evidence="12 18" id="KW-0548">Nucleotidyltransferase</keyword>
<keyword evidence="14" id="KW-0443">Lipid metabolism</keyword>
<dbReference type="PANTHER" id="PTHR46382:SF1">
    <property type="entry name" value="PHOSPHATIDATE CYTIDYLYLTRANSFERASE"/>
    <property type="match status" value="1"/>
</dbReference>
<protein>
    <recommendedName>
        <fullName evidence="7 18">Phosphatidate cytidylyltransferase</fullName>
        <ecNumber evidence="6 18">2.7.7.41</ecNumber>
    </recommendedName>
</protein>
<evidence type="ECO:0000256" key="9">
    <source>
        <dbReference type="ARBA" id="ARBA00022516"/>
    </source>
</evidence>
<dbReference type="GO" id="GO:0016024">
    <property type="term" value="P:CDP-diacylglycerol biosynthetic process"/>
    <property type="evidence" value="ECO:0007669"/>
    <property type="project" value="UniProtKB-UniPathway"/>
</dbReference>
<name>A0A2D3W9E5_9BACT</name>
<keyword evidence="9" id="KW-0444">Lipid biosynthesis</keyword>
<evidence type="ECO:0000256" key="8">
    <source>
        <dbReference type="ARBA" id="ARBA00022475"/>
    </source>
</evidence>
<comment type="pathway">
    <text evidence="3 18">Phospholipid metabolism; CDP-diacylglycerol biosynthesis; CDP-diacylglycerol from sn-glycerol 3-phosphate: step 3/3.</text>
</comment>
<dbReference type="STRING" id="366522.GCA_001548055_00075"/>
<evidence type="ECO:0000256" key="1">
    <source>
        <dbReference type="ARBA" id="ARBA00001698"/>
    </source>
</evidence>